<name>A0A0S2I210_9BACT</name>
<dbReference type="GO" id="GO:0004355">
    <property type="term" value="F:glutamate synthase (NADPH) activity"/>
    <property type="evidence" value="ECO:0007669"/>
    <property type="project" value="UniProtKB-EC"/>
</dbReference>
<dbReference type="PANTHER" id="PTHR42783:SF3">
    <property type="entry name" value="GLUTAMATE SYNTHASE [NADPH] SMALL CHAIN-RELATED"/>
    <property type="match status" value="1"/>
</dbReference>
<dbReference type="PROSITE" id="PS51379">
    <property type="entry name" value="4FE4S_FER_2"/>
    <property type="match status" value="3"/>
</dbReference>
<dbReference type="PATRIC" id="fig|1307839.3.peg.2847"/>
<keyword evidence="6" id="KW-1185">Reference proteome</keyword>
<dbReference type="Pfam" id="PF14691">
    <property type="entry name" value="Fer4_20"/>
    <property type="match status" value="1"/>
</dbReference>
<keyword evidence="2" id="KW-0408">Iron</keyword>
<keyword evidence="5" id="KW-0560">Oxidoreductase</keyword>
<dbReference type="GO" id="GO:0051536">
    <property type="term" value="F:iron-sulfur cluster binding"/>
    <property type="evidence" value="ECO:0007669"/>
    <property type="project" value="UniProtKB-KW"/>
</dbReference>
<accession>A0A0S2I210</accession>
<protein>
    <submittedName>
        <fullName evidence="5">Glutamate synthase [NADPH] small chain</fullName>
        <ecNumber evidence="5">1.4.1.13</ecNumber>
    </submittedName>
</protein>
<dbReference type="InterPro" id="IPR023753">
    <property type="entry name" value="FAD/NAD-binding_dom"/>
</dbReference>
<dbReference type="PANTHER" id="PTHR42783">
    <property type="entry name" value="GLUTAMATE SYNTHASE [NADPH] SMALL CHAIN"/>
    <property type="match status" value="1"/>
</dbReference>
<dbReference type="Pfam" id="PF12838">
    <property type="entry name" value="Fer4_7"/>
    <property type="match status" value="1"/>
</dbReference>
<dbReference type="Gene3D" id="1.10.1060.10">
    <property type="entry name" value="Alpha-helical ferredoxin"/>
    <property type="match status" value="1"/>
</dbReference>
<dbReference type="STRING" id="1307839.L21SP5_02711"/>
<evidence type="ECO:0000256" key="3">
    <source>
        <dbReference type="ARBA" id="ARBA00023014"/>
    </source>
</evidence>
<dbReference type="RefSeq" id="WP_057953717.1">
    <property type="nucleotide sequence ID" value="NZ_CP013118.1"/>
</dbReference>
<dbReference type="EC" id="1.4.1.13" evidence="5"/>
<dbReference type="InterPro" id="IPR009051">
    <property type="entry name" value="Helical_ferredxn"/>
</dbReference>
<proteinExistence type="predicted"/>
<feature type="domain" description="4Fe-4S ferredoxin-type" evidence="4">
    <location>
        <begin position="176"/>
        <end position="207"/>
    </location>
</feature>
<dbReference type="GO" id="GO:0046872">
    <property type="term" value="F:metal ion binding"/>
    <property type="evidence" value="ECO:0007669"/>
    <property type="project" value="UniProtKB-KW"/>
</dbReference>
<dbReference type="Gene3D" id="3.50.50.60">
    <property type="entry name" value="FAD/NAD(P)-binding domain"/>
    <property type="match status" value="2"/>
</dbReference>
<dbReference type="InterPro" id="IPR028261">
    <property type="entry name" value="DPD_II"/>
</dbReference>
<evidence type="ECO:0000259" key="4">
    <source>
        <dbReference type="PROSITE" id="PS51379"/>
    </source>
</evidence>
<sequence>MSLKDILTPFTAWKNVFEDSTVIKDPLNDRPGADRYRGFHKNDVESCIGCGTCEEICENKAIDLVPVDGIETKDGDSGLRPRVDYGRCCWCALCVDVCTTNSLTLSNEYTWVSEDPEEFRFIPGIDKKSWDDNEKGWKKPEPGYDFYEPNRVAMEHLEPEKRDNSFVEMVKGFSKEQAKAEADRCVECGICVATCPAHMGIPEYIKAVREDDIDQGFSILYETNPLPEICGRICTHKCETVCSVGHNGDPLSIRWLKRYIADQVDSEDYKRVLGTDSIEQNDQKVAIIGAGPSGLSAAHYLALMGYQCTIYEKLPEAGGMMRYGIPEYRLPYDKLDKDINYIKSLGVDIKTNMEIGKDVTLNEIKENYNAVFAGTGLHIGRSTRIPGTDHEEVYMAADLLRKISLGEEVPVAKKIVVIGGGNVAMDITRSLARLQNKKYGVVDVLAISLESEDIMPADREEVVEAREEKAVVDPGWGPEKIEIEDGKLKGLQVKKCVSVFDENGRFNPKFDENDRKFFEADMIVESIGQGADISYIPNEVRDNIDFNERGRMVVNEYFQSKAEWLFVGGDIIQGPDVIHGIANGHKAARGIDKFIKGELKYADK</sequence>
<feature type="domain" description="4Fe-4S ferredoxin-type" evidence="4">
    <location>
        <begin position="79"/>
        <end position="108"/>
    </location>
</feature>
<organism evidence="5 6">
    <name type="scientific">Salinivirga cyanobacteriivorans</name>
    <dbReference type="NCBI Taxonomy" id="1307839"/>
    <lineage>
        <taxon>Bacteria</taxon>
        <taxon>Pseudomonadati</taxon>
        <taxon>Bacteroidota</taxon>
        <taxon>Bacteroidia</taxon>
        <taxon>Bacteroidales</taxon>
        <taxon>Salinivirgaceae</taxon>
        <taxon>Salinivirga</taxon>
    </lineage>
</organism>
<dbReference type="SUPFAM" id="SSF46548">
    <property type="entry name" value="alpha-helical ferredoxin"/>
    <property type="match status" value="1"/>
</dbReference>
<feature type="domain" description="4Fe-4S ferredoxin-type" evidence="4">
    <location>
        <begin position="38"/>
        <end position="67"/>
    </location>
</feature>
<evidence type="ECO:0000256" key="2">
    <source>
        <dbReference type="ARBA" id="ARBA00023004"/>
    </source>
</evidence>
<evidence type="ECO:0000313" key="6">
    <source>
        <dbReference type="Proteomes" id="UP000064893"/>
    </source>
</evidence>
<dbReference type="InterPro" id="IPR036188">
    <property type="entry name" value="FAD/NAD-bd_sf"/>
</dbReference>
<gene>
    <name evidence="5" type="primary">gltD_3</name>
    <name evidence="5" type="ORF">L21SP5_02711</name>
</gene>
<dbReference type="InterPro" id="IPR017896">
    <property type="entry name" value="4Fe4S_Fe-S-bd"/>
</dbReference>
<keyword evidence="3" id="KW-0411">Iron-sulfur</keyword>
<dbReference type="SUPFAM" id="SSF54862">
    <property type="entry name" value="4Fe-4S ferredoxins"/>
    <property type="match status" value="1"/>
</dbReference>
<keyword evidence="1" id="KW-0479">Metal-binding</keyword>
<dbReference type="OrthoDB" id="9803192at2"/>
<dbReference type="PRINTS" id="PR00419">
    <property type="entry name" value="ADXRDTASE"/>
</dbReference>
<dbReference type="AlphaFoldDB" id="A0A0S2I210"/>
<reference evidence="5 6" key="1">
    <citation type="submission" date="2015-11" db="EMBL/GenBank/DDBJ databases">
        <title>Description and complete genome sequence of a novel strain predominating in hypersaline microbial mats and representing a new family of the Bacteriodetes phylum.</title>
        <authorList>
            <person name="Spring S."/>
            <person name="Bunk B."/>
            <person name="Sproer C."/>
            <person name="Klenk H.-P."/>
        </authorList>
    </citation>
    <scope>NUCLEOTIDE SEQUENCE [LARGE SCALE GENOMIC DNA]</scope>
    <source>
        <strain evidence="5 6">L21-Spi-D4</strain>
    </source>
</reference>
<evidence type="ECO:0000313" key="5">
    <source>
        <dbReference type="EMBL" id="ALO16334.1"/>
    </source>
</evidence>
<dbReference type="SUPFAM" id="SSF51971">
    <property type="entry name" value="Nucleotide-binding domain"/>
    <property type="match status" value="1"/>
</dbReference>
<evidence type="ECO:0000256" key="1">
    <source>
        <dbReference type="ARBA" id="ARBA00022723"/>
    </source>
</evidence>
<dbReference type="Gene3D" id="3.30.70.20">
    <property type="match status" value="1"/>
</dbReference>
<dbReference type="Proteomes" id="UP000064893">
    <property type="component" value="Chromosome"/>
</dbReference>
<dbReference type="PROSITE" id="PS00198">
    <property type="entry name" value="4FE4S_FER_1"/>
    <property type="match status" value="2"/>
</dbReference>
<dbReference type="KEGG" id="blq:L21SP5_02711"/>
<dbReference type="Pfam" id="PF07992">
    <property type="entry name" value="Pyr_redox_2"/>
    <property type="match status" value="1"/>
</dbReference>
<dbReference type="EMBL" id="CP013118">
    <property type="protein sequence ID" value="ALO16334.1"/>
    <property type="molecule type" value="Genomic_DNA"/>
</dbReference>
<dbReference type="InterPro" id="IPR017900">
    <property type="entry name" value="4Fe4S_Fe_S_CS"/>
</dbReference>